<dbReference type="SUPFAM" id="SSF53448">
    <property type="entry name" value="Nucleotide-diphospho-sugar transferases"/>
    <property type="match status" value="1"/>
</dbReference>
<dbReference type="Gene3D" id="3.90.550.10">
    <property type="entry name" value="Spore Coat Polysaccharide Biosynthesis Protein SpsA, Chain A"/>
    <property type="match status" value="1"/>
</dbReference>
<dbReference type="AlphaFoldDB" id="A0AA86N1B6"/>
<accession>A0AA86N1B6</accession>
<evidence type="ECO:0000313" key="2">
    <source>
        <dbReference type="Proteomes" id="UP001179121"/>
    </source>
</evidence>
<organism evidence="1 2">
    <name type="scientific">Nitrospira tepida</name>
    <dbReference type="NCBI Taxonomy" id="2973512"/>
    <lineage>
        <taxon>Bacteria</taxon>
        <taxon>Pseudomonadati</taxon>
        <taxon>Nitrospirota</taxon>
        <taxon>Nitrospiria</taxon>
        <taxon>Nitrospirales</taxon>
        <taxon>Nitrospiraceae</taxon>
        <taxon>Nitrospira</taxon>
    </lineage>
</organism>
<sequence>MKVSGFTLIRNAIQFDFPVLESIASILPMVDEYVVNVGRSEDDTLNLIRSIGSPKIKIVETVWDDSLRTDGKLFGIQQDIALSHCTGDWAFLLQGDEVVHEDDLPVIRRAMEQYLPQQEVLALVFRVLHFKGDYWSLDPWMYHRATRIVRTDGRVRSAIDGFDFEVPGLPGVIKNGNLGKLIKARIFHYGYARNPGALREKRRYQIRRHEGDRLTEERIDAWAAMDAEFPDYGMLKNYSGSHPKVMEQRIQAARRLRPFRNRWLSLQFYRTVMQKGFRG</sequence>
<name>A0AA86N1B6_9BACT</name>
<protein>
    <recommendedName>
        <fullName evidence="3">Glycosyltransferase</fullName>
    </recommendedName>
</protein>
<dbReference type="KEGG" id="nti:DNFV4_03106"/>
<evidence type="ECO:0008006" key="3">
    <source>
        <dbReference type="Google" id="ProtNLM"/>
    </source>
</evidence>
<dbReference type="InterPro" id="IPR029044">
    <property type="entry name" value="Nucleotide-diphossugar_trans"/>
</dbReference>
<dbReference type="Proteomes" id="UP001179121">
    <property type="component" value="Chromosome"/>
</dbReference>
<keyword evidence="2" id="KW-1185">Reference proteome</keyword>
<proteinExistence type="predicted"/>
<dbReference type="EMBL" id="OX365700">
    <property type="protein sequence ID" value="CAI4032676.1"/>
    <property type="molecule type" value="Genomic_DNA"/>
</dbReference>
<dbReference type="RefSeq" id="WP_289269398.1">
    <property type="nucleotide sequence ID" value="NZ_OX365700.1"/>
</dbReference>
<reference evidence="1" key="1">
    <citation type="submission" date="2022-10" db="EMBL/GenBank/DDBJ databases">
        <authorList>
            <person name="Koch H."/>
        </authorList>
    </citation>
    <scope>NUCLEOTIDE SEQUENCE</scope>
    <source>
        <strain evidence="1">DNF</strain>
    </source>
</reference>
<gene>
    <name evidence="1" type="ORF">DNFV4_03106</name>
</gene>
<evidence type="ECO:0000313" key="1">
    <source>
        <dbReference type="EMBL" id="CAI4032676.1"/>
    </source>
</evidence>